<dbReference type="SUPFAM" id="SSF51735">
    <property type="entry name" value="NAD(P)-binding Rossmann-fold domains"/>
    <property type="match status" value="1"/>
</dbReference>
<dbReference type="GO" id="GO:0005789">
    <property type="term" value="C:endoplasmic reticulum membrane"/>
    <property type="evidence" value="ECO:0007669"/>
    <property type="project" value="TreeGrafter"/>
</dbReference>
<keyword evidence="2" id="KW-1185">Reference proteome</keyword>
<dbReference type="Proteomes" id="UP000485058">
    <property type="component" value="Unassembled WGS sequence"/>
</dbReference>
<dbReference type="PRINTS" id="PR00080">
    <property type="entry name" value="SDRFAMILY"/>
</dbReference>
<comment type="caution">
    <text evidence="1">The sequence shown here is derived from an EMBL/GenBank/DDBJ whole genome shotgun (WGS) entry which is preliminary data.</text>
</comment>
<dbReference type="GO" id="GO:0006666">
    <property type="term" value="P:3-keto-sphinganine metabolic process"/>
    <property type="evidence" value="ECO:0007669"/>
    <property type="project" value="TreeGrafter"/>
</dbReference>
<dbReference type="AlphaFoldDB" id="A0A6A0A1A2"/>
<dbReference type="GO" id="GO:0030148">
    <property type="term" value="P:sphingolipid biosynthetic process"/>
    <property type="evidence" value="ECO:0007669"/>
    <property type="project" value="TreeGrafter"/>
</dbReference>
<sequence>MAPKLEAAASELREYAKACQQKAAPVSSVHFYTADVTVPEQVNAAVASAEAAGPGPIDILVCNAGAAAPGFFHDTDLSVFESSMRLNYLGVVASVKACYSRMLTRNTGHLCLISSVMGTMGFVGYSSYAPTKYAVKGLADCLRNE</sequence>
<dbReference type="PANTHER" id="PTHR43550">
    <property type="entry name" value="3-KETODIHYDROSPHINGOSINE REDUCTASE"/>
    <property type="match status" value="1"/>
</dbReference>
<dbReference type="PRINTS" id="PR00081">
    <property type="entry name" value="GDHRDH"/>
</dbReference>
<name>A0A6A0A1A2_HAELA</name>
<feature type="non-terminal residue" evidence="1">
    <location>
        <position position="145"/>
    </location>
</feature>
<evidence type="ECO:0000313" key="2">
    <source>
        <dbReference type="Proteomes" id="UP000485058"/>
    </source>
</evidence>
<dbReference type="EMBL" id="BLLF01002774">
    <property type="protein sequence ID" value="GFH25294.1"/>
    <property type="molecule type" value="Genomic_DNA"/>
</dbReference>
<dbReference type="PANTHER" id="PTHR43550:SF3">
    <property type="entry name" value="3-KETODIHYDROSPHINGOSINE REDUCTASE"/>
    <property type="match status" value="1"/>
</dbReference>
<accession>A0A6A0A1A2</accession>
<evidence type="ECO:0008006" key="3">
    <source>
        <dbReference type="Google" id="ProtNLM"/>
    </source>
</evidence>
<dbReference type="Gene3D" id="3.40.50.720">
    <property type="entry name" value="NAD(P)-binding Rossmann-like Domain"/>
    <property type="match status" value="1"/>
</dbReference>
<reference evidence="1 2" key="1">
    <citation type="submission" date="2020-02" db="EMBL/GenBank/DDBJ databases">
        <title>Draft genome sequence of Haematococcus lacustris strain NIES-144.</title>
        <authorList>
            <person name="Morimoto D."/>
            <person name="Nakagawa S."/>
            <person name="Yoshida T."/>
            <person name="Sawayama S."/>
        </authorList>
    </citation>
    <scope>NUCLEOTIDE SEQUENCE [LARGE SCALE GENOMIC DNA]</scope>
    <source>
        <strain evidence="1 2">NIES-144</strain>
    </source>
</reference>
<dbReference type="GO" id="GO:0047560">
    <property type="term" value="F:3-dehydrosphinganine reductase activity"/>
    <property type="evidence" value="ECO:0007669"/>
    <property type="project" value="TreeGrafter"/>
</dbReference>
<dbReference type="InterPro" id="IPR002347">
    <property type="entry name" value="SDR_fam"/>
</dbReference>
<evidence type="ECO:0000313" key="1">
    <source>
        <dbReference type="EMBL" id="GFH25294.1"/>
    </source>
</evidence>
<proteinExistence type="predicted"/>
<protein>
    <recommendedName>
        <fullName evidence="3">3-ketodihydrosphingosine reductase</fullName>
    </recommendedName>
</protein>
<dbReference type="InterPro" id="IPR036291">
    <property type="entry name" value="NAD(P)-bd_dom_sf"/>
</dbReference>
<organism evidence="1 2">
    <name type="scientific">Haematococcus lacustris</name>
    <name type="common">Green alga</name>
    <name type="synonym">Haematococcus pluvialis</name>
    <dbReference type="NCBI Taxonomy" id="44745"/>
    <lineage>
        <taxon>Eukaryota</taxon>
        <taxon>Viridiplantae</taxon>
        <taxon>Chlorophyta</taxon>
        <taxon>core chlorophytes</taxon>
        <taxon>Chlorophyceae</taxon>
        <taxon>CS clade</taxon>
        <taxon>Chlamydomonadales</taxon>
        <taxon>Haematococcaceae</taxon>
        <taxon>Haematococcus</taxon>
    </lineage>
</organism>
<dbReference type="Pfam" id="PF00106">
    <property type="entry name" value="adh_short"/>
    <property type="match status" value="1"/>
</dbReference>
<gene>
    <name evidence="1" type="ORF">HaLaN_23233</name>
</gene>